<feature type="signal peptide" evidence="2">
    <location>
        <begin position="1"/>
        <end position="25"/>
    </location>
</feature>
<comment type="caution">
    <text evidence="3">The sequence shown here is derived from an EMBL/GenBank/DDBJ whole genome shotgun (WGS) entry which is preliminary data.</text>
</comment>
<dbReference type="OrthoDB" id="9983067at2"/>
<proteinExistence type="predicted"/>
<protein>
    <submittedName>
        <fullName evidence="3">Uncharacterized protein</fullName>
    </submittedName>
</protein>
<gene>
    <name evidence="3" type="ORF">EAH86_06845</name>
</gene>
<name>A0A502CZ52_9MICO</name>
<feature type="chain" id="PRO_5039643498" evidence="2">
    <location>
        <begin position="26"/>
        <end position="213"/>
    </location>
</feature>
<reference evidence="3 4" key="1">
    <citation type="journal article" date="2019" name="Environ. Microbiol.">
        <title>Species interactions and distinct microbial communities in high Arctic permafrost affected cryosols are associated with the CH4 and CO2 gas fluxes.</title>
        <authorList>
            <person name="Altshuler I."/>
            <person name="Hamel J."/>
            <person name="Turney S."/>
            <person name="Magnuson E."/>
            <person name="Levesque R."/>
            <person name="Greer C."/>
            <person name="Whyte L.G."/>
        </authorList>
    </citation>
    <scope>NUCLEOTIDE SEQUENCE [LARGE SCALE GENOMIC DNA]</scope>
    <source>
        <strain evidence="3 4">S9.3A</strain>
    </source>
</reference>
<feature type="compositionally biased region" description="Low complexity" evidence="1">
    <location>
        <begin position="52"/>
        <end position="73"/>
    </location>
</feature>
<accession>A0A502CZ52</accession>
<organism evidence="3 4">
    <name type="scientific">Pedococcus bigeumensis</name>
    <dbReference type="NCBI Taxonomy" id="433644"/>
    <lineage>
        <taxon>Bacteria</taxon>
        <taxon>Bacillati</taxon>
        <taxon>Actinomycetota</taxon>
        <taxon>Actinomycetes</taxon>
        <taxon>Micrococcales</taxon>
        <taxon>Intrasporangiaceae</taxon>
        <taxon>Pedococcus</taxon>
    </lineage>
</organism>
<keyword evidence="4" id="KW-1185">Reference proteome</keyword>
<evidence type="ECO:0000313" key="4">
    <source>
        <dbReference type="Proteomes" id="UP000317722"/>
    </source>
</evidence>
<evidence type="ECO:0000313" key="3">
    <source>
        <dbReference type="EMBL" id="TPG18113.1"/>
    </source>
</evidence>
<evidence type="ECO:0000256" key="2">
    <source>
        <dbReference type="SAM" id="SignalP"/>
    </source>
</evidence>
<dbReference type="Proteomes" id="UP000317722">
    <property type="component" value="Unassembled WGS sequence"/>
</dbReference>
<dbReference type="AlphaFoldDB" id="A0A502CZ52"/>
<feature type="compositionally biased region" description="Low complexity" evidence="1">
    <location>
        <begin position="35"/>
        <end position="45"/>
    </location>
</feature>
<sequence length="213" mass="22073">METRWHRPLRTFLAVLLALSLAACAGPGGGGGSGSSTSDQSSSEPAPEPEPTAEGTDPTTAASSSSNGNPSISVARLPVGGGSELREDDPTLQCAEVSWIVDNNGEIPRGLAVEITAPLFTPKVFQVVRGGCGTSQPNCVGYIFRSAAQRCDLLVRLVGTIPENTSPSVGFAGLVYCPHNDSTTCRRFVAAMGHQQQISVQLTVPPLPEPGTT</sequence>
<keyword evidence="2" id="KW-0732">Signal</keyword>
<dbReference type="RefSeq" id="WP_140738064.1">
    <property type="nucleotide sequence ID" value="NZ_RCZM01000002.1"/>
</dbReference>
<evidence type="ECO:0000256" key="1">
    <source>
        <dbReference type="SAM" id="MobiDB-lite"/>
    </source>
</evidence>
<feature type="region of interest" description="Disordered" evidence="1">
    <location>
        <begin position="27"/>
        <end position="88"/>
    </location>
</feature>
<dbReference type="PROSITE" id="PS51257">
    <property type="entry name" value="PROKAR_LIPOPROTEIN"/>
    <property type="match status" value="1"/>
</dbReference>
<dbReference type="EMBL" id="RCZM01000002">
    <property type="protein sequence ID" value="TPG18113.1"/>
    <property type="molecule type" value="Genomic_DNA"/>
</dbReference>